<evidence type="ECO:0000256" key="1">
    <source>
        <dbReference type="SAM" id="MobiDB-lite"/>
    </source>
</evidence>
<reference evidence="2" key="1">
    <citation type="submission" date="2020-08" db="EMBL/GenBank/DDBJ databases">
        <authorList>
            <person name="Uke A."/>
            <person name="Chhe C."/>
            <person name="Baramee S."/>
            <person name="Kosugi A."/>
        </authorList>
    </citation>
    <scope>NUCLEOTIDE SEQUENCE</scope>
    <source>
        <strain evidence="2">DA-C8</strain>
    </source>
</reference>
<sequence length="46" mass="5092">MLAKNNIHNINGRNRGHYDAKQQTQNNRISDAARVPEFPAGTAETA</sequence>
<reference evidence="2" key="2">
    <citation type="journal article" date="2021" name="Data Brief">
        <title>Draft genome sequence data of the facultative, thermophilic, xylanolytic bacterium Paenibacillus sp. strain DA-C8.</title>
        <authorList>
            <person name="Chhe C."/>
            <person name="Uke A."/>
            <person name="Baramee S."/>
            <person name="Ungkulpasvich U."/>
            <person name="Tachaapaikoon C."/>
            <person name="Pason P."/>
            <person name="Waeonukul R."/>
            <person name="Ratanakhanokchai K."/>
            <person name="Kosugi A."/>
        </authorList>
    </citation>
    <scope>NUCLEOTIDE SEQUENCE</scope>
    <source>
        <strain evidence="2">DA-C8</strain>
    </source>
</reference>
<evidence type="ECO:0000313" key="3">
    <source>
        <dbReference type="Proteomes" id="UP000654993"/>
    </source>
</evidence>
<organism evidence="2 3">
    <name type="scientific">Insulibacter thermoxylanivorax</name>
    <dbReference type="NCBI Taxonomy" id="2749268"/>
    <lineage>
        <taxon>Bacteria</taxon>
        <taxon>Bacillati</taxon>
        <taxon>Bacillota</taxon>
        <taxon>Bacilli</taxon>
        <taxon>Bacillales</taxon>
        <taxon>Paenibacillaceae</taxon>
        <taxon>Insulibacter</taxon>
    </lineage>
</organism>
<feature type="region of interest" description="Disordered" evidence="1">
    <location>
        <begin position="1"/>
        <end position="46"/>
    </location>
</feature>
<accession>A0A916VEV6</accession>
<protein>
    <submittedName>
        <fullName evidence="2">Uncharacterized protein</fullName>
    </submittedName>
</protein>
<comment type="caution">
    <text evidence="2">The sequence shown here is derived from an EMBL/GenBank/DDBJ whole genome shotgun (WGS) entry which is preliminary data.</text>
</comment>
<evidence type="ECO:0000313" key="2">
    <source>
        <dbReference type="EMBL" id="GFR37163.1"/>
    </source>
</evidence>
<dbReference type="Proteomes" id="UP000654993">
    <property type="component" value="Unassembled WGS sequence"/>
</dbReference>
<dbReference type="EMBL" id="BMAQ01000003">
    <property type="protein sequence ID" value="GFR37163.1"/>
    <property type="molecule type" value="Genomic_DNA"/>
</dbReference>
<gene>
    <name evidence="2" type="ORF">PRECH8_04590</name>
</gene>
<dbReference type="AlphaFoldDB" id="A0A916VEV6"/>
<feature type="compositionally biased region" description="Low complexity" evidence="1">
    <location>
        <begin position="1"/>
        <end position="13"/>
    </location>
</feature>
<proteinExistence type="predicted"/>
<keyword evidence="3" id="KW-1185">Reference proteome</keyword>
<name>A0A916VEV6_9BACL</name>